<evidence type="ECO:0000256" key="3">
    <source>
        <dbReference type="ARBA" id="ARBA00022475"/>
    </source>
</evidence>
<evidence type="ECO:0000256" key="8">
    <source>
        <dbReference type="ARBA" id="ARBA00023136"/>
    </source>
</evidence>
<reference evidence="10" key="2">
    <citation type="submission" date="2022-01" db="EMBL/GenBank/DDBJ databases">
        <authorList>
            <person name="Yamashiro T."/>
            <person name="Shiraishi A."/>
            <person name="Satake H."/>
            <person name="Nakayama K."/>
        </authorList>
    </citation>
    <scope>NUCLEOTIDE SEQUENCE</scope>
</reference>
<dbReference type="InterPro" id="IPR055282">
    <property type="entry name" value="PPI1-4"/>
</dbReference>
<keyword evidence="11" id="KW-1185">Reference proteome</keyword>
<organism evidence="10 11">
    <name type="scientific">Tanacetum coccineum</name>
    <dbReference type="NCBI Taxonomy" id="301880"/>
    <lineage>
        <taxon>Eukaryota</taxon>
        <taxon>Viridiplantae</taxon>
        <taxon>Streptophyta</taxon>
        <taxon>Embryophyta</taxon>
        <taxon>Tracheophyta</taxon>
        <taxon>Spermatophyta</taxon>
        <taxon>Magnoliopsida</taxon>
        <taxon>eudicotyledons</taxon>
        <taxon>Gunneridae</taxon>
        <taxon>Pentapetalae</taxon>
        <taxon>asterids</taxon>
        <taxon>campanulids</taxon>
        <taxon>Asterales</taxon>
        <taxon>Asteraceae</taxon>
        <taxon>Asteroideae</taxon>
        <taxon>Anthemideae</taxon>
        <taxon>Anthemidinae</taxon>
        <taxon>Tanacetum</taxon>
    </lineage>
</organism>
<evidence type="ECO:0000256" key="4">
    <source>
        <dbReference type="ARBA" id="ARBA00022692"/>
    </source>
</evidence>
<protein>
    <submittedName>
        <fullName evidence="10">Proton pump-interactor 1-like protein</fullName>
    </submittedName>
</protein>
<gene>
    <name evidence="10" type="ORF">Tco_0705498</name>
</gene>
<proteinExistence type="inferred from homology"/>
<comment type="similarity">
    <text evidence="9">Belongs to the plant Proton pump-interactor protein family.</text>
</comment>
<keyword evidence="8" id="KW-0472">Membrane</keyword>
<keyword evidence="6" id="KW-1133">Transmembrane helix</keyword>
<evidence type="ECO:0000256" key="2">
    <source>
        <dbReference type="ARBA" id="ARBA00004389"/>
    </source>
</evidence>
<evidence type="ECO:0000256" key="5">
    <source>
        <dbReference type="ARBA" id="ARBA00022824"/>
    </source>
</evidence>
<keyword evidence="3" id="KW-1003">Cell membrane</keyword>
<name>A0ABQ4Y6T1_9ASTR</name>
<comment type="caution">
    <text evidence="10">The sequence shown here is derived from an EMBL/GenBank/DDBJ whole genome shotgun (WGS) entry which is preliminary data.</text>
</comment>
<evidence type="ECO:0000256" key="9">
    <source>
        <dbReference type="ARBA" id="ARBA00038080"/>
    </source>
</evidence>
<evidence type="ECO:0000256" key="6">
    <source>
        <dbReference type="ARBA" id="ARBA00022989"/>
    </source>
</evidence>
<dbReference type="EMBL" id="BQNB010010095">
    <property type="protein sequence ID" value="GJS72657.1"/>
    <property type="molecule type" value="Genomic_DNA"/>
</dbReference>
<keyword evidence="4" id="KW-0812">Transmembrane</keyword>
<keyword evidence="7" id="KW-0175">Coiled coil</keyword>
<reference evidence="10" key="1">
    <citation type="journal article" date="2022" name="Int. J. Mol. Sci.">
        <title>Draft Genome of Tanacetum Coccineum: Genomic Comparison of Closely Related Tanacetum-Family Plants.</title>
        <authorList>
            <person name="Yamashiro T."/>
            <person name="Shiraishi A."/>
            <person name="Nakayama K."/>
            <person name="Satake H."/>
        </authorList>
    </citation>
    <scope>NUCLEOTIDE SEQUENCE</scope>
</reference>
<dbReference type="PANTHER" id="PTHR32219">
    <property type="entry name" value="RNA-BINDING PROTEIN YLMH-RELATED"/>
    <property type="match status" value="1"/>
</dbReference>
<sequence length="343" mass="40623">MTMKNTKRLDSYNIKCRTSPRVVKRDIAEKLYQALRFSYSTISQELDKCKKDEIRINNEIMCFSTSEKRGEWKKQNIKHLEEALGGLKHKIRMSSIPRTGTGFLDLTNTCREPSKKSGETTIYVGTDKKRCHNRLTKGRMDFDYCKQVQEELLSSMKSYNERPLFDYYGQKEPNYVVHGARELNHVMESLIHRIQHGNNNRAEEAKLHHEIRNLKDTIEIYTAPVPAADNRYERYSCWSMRVFSDKQYKQIVLNQLAKARTVKRTQLNLELDLSRKNIRCMERVLEQISSRMMKAYKGAYKLGEQQNEVKSSYTEYKSLMTYVKELARREDIEELMQVYDRLF</sequence>
<accession>A0ABQ4Y6T1</accession>
<evidence type="ECO:0000313" key="11">
    <source>
        <dbReference type="Proteomes" id="UP001151760"/>
    </source>
</evidence>
<evidence type="ECO:0000256" key="1">
    <source>
        <dbReference type="ARBA" id="ARBA00004162"/>
    </source>
</evidence>
<comment type="subcellular location">
    <subcellularLocation>
        <location evidence="1">Cell membrane</location>
        <topology evidence="1">Single-pass membrane protein</topology>
    </subcellularLocation>
    <subcellularLocation>
        <location evidence="2">Endoplasmic reticulum membrane</location>
        <topology evidence="2">Single-pass membrane protein</topology>
    </subcellularLocation>
</comment>
<keyword evidence="5" id="KW-0256">Endoplasmic reticulum</keyword>
<evidence type="ECO:0000313" key="10">
    <source>
        <dbReference type="EMBL" id="GJS72657.1"/>
    </source>
</evidence>
<dbReference type="PANTHER" id="PTHR32219:SF24">
    <property type="entry name" value="PROTON PUMP-INTERACTOR"/>
    <property type="match status" value="1"/>
</dbReference>
<dbReference type="Proteomes" id="UP001151760">
    <property type="component" value="Unassembled WGS sequence"/>
</dbReference>
<evidence type="ECO:0000256" key="7">
    <source>
        <dbReference type="ARBA" id="ARBA00023054"/>
    </source>
</evidence>